<comment type="caution">
    <text evidence="1">The sequence shown here is derived from an EMBL/GenBank/DDBJ whole genome shotgun (WGS) entry which is preliminary data.</text>
</comment>
<sequence>MSGVQIPPRPQPAKKGVYKLLLPWKSSGSSSLQ</sequence>
<protein>
    <submittedName>
        <fullName evidence="1">Uncharacterized protein</fullName>
    </submittedName>
</protein>
<name>A0ACC1AC09_9ROSI</name>
<dbReference type="Proteomes" id="UP001164250">
    <property type="component" value="Chromosome 11"/>
</dbReference>
<evidence type="ECO:0000313" key="1">
    <source>
        <dbReference type="EMBL" id="KAJ0083281.1"/>
    </source>
</evidence>
<proteinExistence type="predicted"/>
<evidence type="ECO:0000313" key="2">
    <source>
        <dbReference type="Proteomes" id="UP001164250"/>
    </source>
</evidence>
<reference evidence="2" key="1">
    <citation type="journal article" date="2023" name="G3 (Bethesda)">
        <title>Genome assembly and association tests identify interacting loci associated with vigor, precocity, and sex in interspecific pistachio rootstocks.</title>
        <authorList>
            <person name="Palmer W."/>
            <person name="Jacygrad E."/>
            <person name="Sagayaradj S."/>
            <person name="Cavanaugh K."/>
            <person name="Han R."/>
            <person name="Bertier L."/>
            <person name="Beede B."/>
            <person name="Kafkas S."/>
            <person name="Golino D."/>
            <person name="Preece J."/>
            <person name="Michelmore R."/>
        </authorList>
    </citation>
    <scope>NUCLEOTIDE SEQUENCE [LARGE SCALE GENOMIC DNA]</scope>
</reference>
<keyword evidence="2" id="KW-1185">Reference proteome</keyword>
<gene>
    <name evidence="1" type="ORF">Patl1_30746</name>
</gene>
<dbReference type="EMBL" id="CM047907">
    <property type="protein sequence ID" value="KAJ0083281.1"/>
    <property type="molecule type" value="Genomic_DNA"/>
</dbReference>
<organism evidence="1 2">
    <name type="scientific">Pistacia atlantica</name>
    <dbReference type="NCBI Taxonomy" id="434234"/>
    <lineage>
        <taxon>Eukaryota</taxon>
        <taxon>Viridiplantae</taxon>
        <taxon>Streptophyta</taxon>
        <taxon>Embryophyta</taxon>
        <taxon>Tracheophyta</taxon>
        <taxon>Spermatophyta</taxon>
        <taxon>Magnoliopsida</taxon>
        <taxon>eudicotyledons</taxon>
        <taxon>Gunneridae</taxon>
        <taxon>Pentapetalae</taxon>
        <taxon>rosids</taxon>
        <taxon>malvids</taxon>
        <taxon>Sapindales</taxon>
        <taxon>Anacardiaceae</taxon>
        <taxon>Pistacia</taxon>
    </lineage>
</organism>
<accession>A0ACC1AC09</accession>